<comment type="caution">
    <text evidence="1">The sequence shown here is derived from an EMBL/GenBank/DDBJ whole genome shotgun (WGS) entry which is preliminary data.</text>
</comment>
<dbReference type="Proteomes" id="UP000637299">
    <property type="component" value="Unassembled WGS sequence"/>
</dbReference>
<proteinExistence type="predicted"/>
<evidence type="ECO:0000313" key="2">
    <source>
        <dbReference type="Proteomes" id="UP000637299"/>
    </source>
</evidence>
<reference evidence="1 2" key="1">
    <citation type="submission" date="2020-09" db="EMBL/GenBank/DDBJ databases">
        <title>Genome seq and assembly of Chryseobacterium sp.</title>
        <authorList>
            <person name="Chhetri G."/>
        </authorList>
    </citation>
    <scope>NUCLEOTIDE SEQUENCE [LARGE SCALE GENOMIC DNA]</scope>
    <source>
        <strain evidence="1 2">GCR10</strain>
    </source>
</reference>
<name>A0ABR8Z7E9_9FLAO</name>
<evidence type="ECO:0000313" key="1">
    <source>
        <dbReference type="EMBL" id="MBD8081132.1"/>
    </source>
</evidence>
<accession>A0ABR8Z7E9</accession>
<protein>
    <submittedName>
        <fullName evidence="1">Uncharacterized protein</fullName>
    </submittedName>
</protein>
<keyword evidence="2" id="KW-1185">Reference proteome</keyword>
<dbReference type="RefSeq" id="WP_191734948.1">
    <property type="nucleotide sequence ID" value="NZ_JACYFS010000001.1"/>
</dbReference>
<sequence length="146" mass="16571">MTPLELKEFLVELKSEHQEIKKTIVVADEADLSKFTGDIGSEDNMILVGVVPSMSHSGNIGAYKETPVFQIMVFEKTDYSAIDNDGYLELLQRTFLVMRKIRDYILGKVEEGCYPFFKSLSIDGLEIDTAKHIFNFNGYSMDILTE</sequence>
<gene>
    <name evidence="1" type="ORF">IC610_01710</name>
</gene>
<dbReference type="EMBL" id="JACYFS010000001">
    <property type="protein sequence ID" value="MBD8081132.1"/>
    <property type="molecule type" value="Genomic_DNA"/>
</dbReference>
<organism evidence="1 2">
    <name type="scientific">Chryseobacterium caseinilyticum</name>
    <dbReference type="NCBI Taxonomy" id="2771428"/>
    <lineage>
        <taxon>Bacteria</taxon>
        <taxon>Pseudomonadati</taxon>
        <taxon>Bacteroidota</taxon>
        <taxon>Flavobacteriia</taxon>
        <taxon>Flavobacteriales</taxon>
        <taxon>Weeksellaceae</taxon>
        <taxon>Chryseobacterium group</taxon>
        <taxon>Chryseobacterium</taxon>
    </lineage>
</organism>